<reference evidence="9" key="1">
    <citation type="submission" date="2022-07" db="EMBL/GenBank/DDBJ databases">
        <authorList>
            <person name="Trinca V."/>
            <person name="Uliana J.V.C."/>
            <person name="Torres T.T."/>
            <person name="Ward R.J."/>
            <person name="Monesi N."/>
        </authorList>
    </citation>
    <scope>NUCLEOTIDE SEQUENCE</scope>
    <source>
        <strain evidence="9">HSMRA1968</strain>
        <tissue evidence="9">Whole embryos</tissue>
    </source>
</reference>
<dbReference type="AlphaFoldDB" id="A0A9Q0MIQ2"/>
<dbReference type="GO" id="GO:0005085">
    <property type="term" value="F:guanyl-nucleotide exchange factor activity"/>
    <property type="evidence" value="ECO:0007669"/>
    <property type="project" value="InterPro"/>
</dbReference>
<dbReference type="Proteomes" id="UP001151699">
    <property type="component" value="Unassembled WGS sequence"/>
</dbReference>
<comment type="subcellular location">
    <subcellularLocation>
        <location evidence="1">Cytoplasm</location>
    </subcellularLocation>
</comment>
<keyword evidence="10" id="KW-1185">Reference proteome</keyword>
<dbReference type="SMART" id="SM00325">
    <property type="entry name" value="RhoGEF"/>
    <property type="match status" value="1"/>
</dbReference>
<feature type="domain" description="PH" evidence="7">
    <location>
        <begin position="317"/>
        <end position="422"/>
    </location>
</feature>
<sequence>HASSHHHHHDDSGRDYYDGHSHVNDHVNYSDDTPLIRNEFLSEPHITAQNLGGDPILGMANEDEHDSWSPKVGKDVLKSLNAKEVKRQEHIYELIITEKRHCQILLLMQKVFVESMQRHFSHLNLDRLFPRLQELTEIHTGFLKKLRKKQNEDAVVDSIADILLEFFSGASAQRLKSAYGDFCSNHQTAVNTFKVYQEDRTFAEWHKHKQSNALLKRKGIPECTLFVVQRLTKYPILIEDQLKLTKDREKYKTEYDKLFKAITLIKEILTDVNARVAEKENDARHWDIYKRIDVKSSTFYKNEKFRKSDIIGIGNRKLKFEGVATLMQGRSKMQNVIVVVLTDCLFFLQENSNSNKYTFFTPENKAGVVPLQKLLIRDKAGTESRGIYIISSNPAYPEMYELKVQNPKDRNLWIQSIRAAVLNCPSDDNDSDEYLTVEQKQMILDAKHLSIRDL</sequence>
<proteinExistence type="predicted"/>
<evidence type="ECO:0000259" key="8">
    <source>
        <dbReference type="PROSITE" id="PS50010"/>
    </source>
</evidence>
<dbReference type="InterPro" id="IPR035899">
    <property type="entry name" value="DBL_dom_sf"/>
</dbReference>
<dbReference type="SMART" id="SM00233">
    <property type="entry name" value="PH"/>
    <property type="match status" value="1"/>
</dbReference>
<evidence type="ECO:0000256" key="1">
    <source>
        <dbReference type="ARBA" id="ARBA00004496"/>
    </source>
</evidence>
<feature type="non-terminal residue" evidence="9">
    <location>
        <position position="1"/>
    </location>
</feature>
<accession>A0A9Q0MIQ2</accession>
<protein>
    <submittedName>
        <fullName evidence="9">A-kinase anchor protein 13</fullName>
    </submittedName>
</protein>
<keyword evidence="3" id="KW-0597">Phosphoprotein</keyword>
<dbReference type="InterPro" id="IPR011993">
    <property type="entry name" value="PH-like_dom_sf"/>
</dbReference>
<evidence type="ECO:0000256" key="5">
    <source>
        <dbReference type="ARBA" id="ARBA00023054"/>
    </source>
</evidence>
<dbReference type="GO" id="GO:0005737">
    <property type="term" value="C:cytoplasm"/>
    <property type="evidence" value="ECO:0007669"/>
    <property type="project" value="UniProtKB-SubCell"/>
</dbReference>
<dbReference type="OrthoDB" id="28045at2759"/>
<dbReference type="Pfam" id="PF00621">
    <property type="entry name" value="RhoGEF"/>
    <property type="match status" value="1"/>
</dbReference>
<name>A0A9Q0MIQ2_9DIPT</name>
<dbReference type="InterPro" id="IPR001849">
    <property type="entry name" value="PH_domain"/>
</dbReference>
<dbReference type="GO" id="GO:0035023">
    <property type="term" value="P:regulation of Rho protein signal transduction"/>
    <property type="evidence" value="ECO:0007669"/>
    <property type="project" value="TreeGrafter"/>
</dbReference>
<dbReference type="CDD" id="cd15789">
    <property type="entry name" value="PH_ARHGEF2_18_like"/>
    <property type="match status" value="1"/>
</dbReference>
<feature type="compositionally biased region" description="Basic and acidic residues" evidence="6">
    <location>
        <begin position="9"/>
        <end position="24"/>
    </location>
</feature>
<keyword evidence="4" id="KW-0479">Metal-binding</keyword>
<evidence type="ECO:0000313" key="9">
    <source>
        <dbReference type="EMBL" id="KAJ6623909.1"/>
    </source>
</evidence>
<evidence type="ECO:0000256" key="6">
    <source>
        <dbReference type="SAM" id="MobiDB-lite"/>
    </source>
</evidence>
<dbReference type="Pfam" id="PF17838">
    <property type="entry name" value="PH_16"/>
    <property type="match status" value="1"/>
</dbReference>
<feature type="domain" description="DH" evidence="8">
    <location>
        <begin position="86"/>
        <end position="275"/>
    </location>
</feature>
<dbReference type="CDD" id="cd00160">
    <property type="entry name" value="RhoGEF"/>
    <property type="match status" value="1"/>
</dbReference>
<keyword evidence="4" id="KW-0863">Zinc-finger</keyword>
<dbReference type="InterPro" id="IPR000219">
    <property type="entry name" value="DH_dom"/>
</dbReference>
<evidence type="ECO:0000259" key="7">
    <source>
        <dbReference type="PROSITE" id="PS50003"/>
    </source>
</evidence>
<keyword evidence="2" id="KW-0963">Cytoplasm</keyword>
<keyword evidence="5" id="KW-0175">Coiled coil</keyword>
<evidence type="ECO:0000256" key="2">
    <source>
        <dbReference type="ARBA" id="ARBA00022490"/>
    </source>
</evidence>
<dbReference type="Gene3D" id="1.20.900.10">
    <property type="entry name" value="Dbl homology (DH) domain"/>
    <property type="match status" value="1"/>
</dbReference>
<dbReference type="InterPro" id="IPR051632">
    <property type="entry name" value="Rho_GEF"/>
</dbReference>
<dbReference type="SUPFAM" id="SSF48065">
    <property type="entry name" value="DBL homology domain (DH-domain)"/>
    <property type="match status" value="1"/>
</dbReference>
<dbReference type="PANTHER" id="PTHR13944:SF21">
    <property type="entry name" value="CYSTS, ISOFORM C"/>
    <property type="match status" value="1"/>
</dbReference>
<organism evidence="9 10">
    <name type="scientific">Pseudolycoriella hygida</name>
    <dbReference type="NCBI Taxonomy" id="35572"/>
    <lineage>
        <taxon>Eukaryota</taxon>
        <taxon>Metazoa</taxon>
        <taxon>Ecdysozoa</taxon>
        <taxon>Arthropoda</taxon>
        <taxon>Hexapoda</taxon>
        <taxon>Insecta</taxon>
        <taxon>Pterygota</taxon>
        <taxon>Neoptera</taxon>
        <taxon>Endopterygota</taxon>
        <taxon>Diptera</taxon>
        <taxon>Nematocera</taxon>
        <taxon>Sciaroidea</taxon>
        <taxon>Sciaridae</taxon>
        <taxon>Pseudolycoriella</taxon>
    </lineage>
</organism>
<dbReference type="PROSITE" id="PS50010">
    <property type="entry name" value="DH_2"/>
    <property type="match status" value="1"/>
</dbReference>
<feature type="non-terminal residue" evidence="9">
    <location>
        <position position="454"/>
    </location>
</feature>
<feature type="region of interest" description="Disordered" evidence="6">
    <location>
        <begin position="1"/>
        <end position="24"/>
    </location>
</feature>
<gene>
    <name evidence="9" type="primary">Akap13</name>
    <name evidence="9" type="ORF">Bhyg_17370</name>
</gene>
<dbReference type="PROSITE" id="PS50003">
    <property type="entry name" value="PH_DOMAIN"/>
    <property type="match status" value="1"/>
</dbReference>
<dbReference type="EMBL" id="WJQU01003562">
    <property type="protein sequence ID" value="KAJ6623909.1"/>
    <property type="molecule type" value="Genomic_DNA"/>
</dbReference>
<evidence type="ECO:0000256" key="4">
    <source>
        <dbReference type="ARBA" id="ARBA00022771"/>
    </source>
</evidence>
<evidence type="ECO:0000313" key="10">
    <source>
        <dbReference type="Proteomes" id="UP001151699"/>
    </source>
</evidence>
<comment type="caution">
    <text evidence="9">The sequence shown here is derived from an EMBL/GenBank/DDBJ whole genome shotgun (WGS) entry which is preliminary data.</text>
</comment>
<dbReference type="Gene3D" id="2.30.29.30">
    <property type="entry name" value="Pleckstrin-homology domain (PH domain)/Phosphotyrosine-binding domain (PTB)"/>
    <property type="match status" value="1"/>
</dbReference>
<dbReference type="GO" id="GO:0008270">
    <property type="term" value="F:zinc ion binding"/>
    <property type="evidence" value="ECO:0007669"/>
    <property type="project" value="UniProtKB-KW"/>
</dbReference>
<dbReference type="PANTHER" id="PTHR13944">
    <property type="entry name" value="AGAP007712-PA"/>
    <property type="match status" value="1"/>
</dbReference>
<dbReference type="SUPFAM" id="SSF50729">
    <property type="entry name" value="PH domain-like"/>
    <property type="match status" value="1"/>
</dbReference>
<keyword evidence="4" id="KW-0862">Zinc</keyword>
<evidence type="ECO:0000256" key="3">
    <source>
        <dbReference type="ARBA" id="ARBA00022553"/>
    </source>
</evidence>
<dbReference type="InterPro" id="IPR041020">
    <property type="entry name" value="PH_16"/>
</dbReference>